<comment type="subcellular location">
    <subcellularLocation>
        <location evidence="1">Cell membrane</location>
        <topology evidence="1">Multi-pass membrane protein</topology>
    </subcellularLocation>
</comment>
<evidence type="ECO:0000256" key="7">
    <source>
        <dbReference type="ARBA" id="ARBA00023170"/>
    </source>
</evidence>
<comment type="caution">
    <text evidence="11">The sequence shown here is derived from an EMBL/GenBank/DDBJ whole genome shotgun (WGS) entry which is preliminary data.</text>
</comment>
<evidence type="ECO:0000256" key="8">
    <source>
        <dbReference type="ARBA" id="ARBA00023224"/>
    </source>
</evidence>
<dbReference type="CDD" id="cd00637">
    <property type="entry name" value="7tm_classA_rhodopsin-like"/>
    <property type="match status" value="1"/>
</dbReference>
<dbReference type="SUPFAM" id="SSF81321">
    <property type="entry name" value="Family A G protein-coupled receptor-like"/>
    <property type="match status" value="1"/>
</dbReference>
<keyword evidence="2" id="KW-1003">Cell membrane</keyword>
<feature type="transmembrane region" description="Helical" evidence="9">
    <location>
        <begin position="273"/>
        <end position="293"/>
    </location>
</feature>
<dbReference type="InterPro" id="IPR017452">
    <property type="entry name" value="GPCR_Rhodpsn_7TM"/>
</dbReference>
<dbReference type="GO" id="GO:0005886">
    <property type="term" value="C:plasma membrane"/>
    <property type="evidence" value="ECO:0007669"/>
    <property type="project" value="UniProtKB-SubCell"/>
</dbReference>
<dbReference type="EMBL" id="JALNTZ010000008">
    <property type="protein sequence ID" value="KAJ3642370.1"/>
    <property type="molecule type" value="Genomic_DNA"/>
</dbReference>
<keyword evidence="12" id="KW-1185">Reference proteome</keyword>
<feature type="domain" description="G-protein coupled receptors family 1 profile" evidence="10">
    <location>
        <begin position="106"/>
        <end position="291"/>
    </location>
</feature>
<name>A0AA38HR28_9CUCU</name>
<dbReference type="PANTHER" id="PTHR24229:SF40">
    <property type="entry name" value="ALLATOSTATIN C RECEPTOR 1-RELATED"/>
    <property type="match status" value="1"/>
</dbReference>
<feature type="transmembrane region" description="Helical" evidence="9">
    <location>
        <begin position="98"/>
        <end position="122"/>
    </location>
</feature>
<keyword evidence="3 9" id="KW-0812">Transmembrane</keyword>
<dbReference type="Proteomes" id="UP001168821">
    <property type="component" value="Unassembled WGS sequence"/>
</dbReference>
<feature type="transmembrane region" description="Helical" evidence="9">
    <location>
        <begin position="179"/>
        <end position="196"/>
    </location>
</feature>
<evidence type="ECO:0000313" key="12">
    <source>
        <dbReference type="Proteomes" id="UP001168821"/>
    </source>
</evidence>
<dbReference type="GO" id="GO:0004930">
    <property type="term" value="F:G protein-coupled receptor activity"/>
    <property type="evidence" value="ECO:0007669"/>
    <property type="project" value="UniProtKB-KW"/>
</dbReference>
<evidence type="ECO:0000256" key="4">
    <source>
        <dbReference type="ARBA" id="ARBA00022989"/>
    </source>
</evidence>
<dbReference type="GO" id="GO:0042277">
    <property type="term" value="F:peptide binding"/>
    <property type="evidence" value="ECO:0007669"/>
    <property type="project" value="TreeGrafter"/>
</dbReference>
<evidence type="ECO:0000256" key="5">
    <source>
        <dbReference type="ARBA" id="ARBA00023040"/>
    </source>
</evidence>
<feature type="transmembrane region" description="Helical" evidence="9">
    <location>
        <begin position="236"/>
        <end position="253"/>
    </location>
</feature>
<keyword evidence="7" id="KW-0675">Receptor</keyword>
<gene>
    <name evidence="11" type="ORF">Zmor_025165</name>
</gene>
<keyword evidence="5" id="KW-0297">G-protein coupled receptor</keyword>
<sequence length="323" mass="36722">MFLRALKYSGAKLAQINPIMMVAFVLVKPSSRLLPRMLDLQELLNNIASNSTHYRLEHPSNFVLVPAVITILFGATADILIISTILKSRRWTSIFSFYILNWCICDAMLLLLQPITYTAIFSINYVTHKVAMCWLGSIVAITIGNYLFVAALTMDWLYSNFFEACAEKVRRFNRYQTSAIWLIVVILVIYVCNVSILEKTSLWIFAITTISLIMYCIVQILWFIKRKTSSGDSEQSNLALAMVSVYFICWIPNYLIQGIKAFEDYRYVADESNVVTCLVGYLNSLIMLTLLYYGDDHFNASFGTLCSGKSKANNVVPENIEAK</sequence>
<keyword evidence="4 9" id="KW-1133">Transmembrane helix</keyword>
<evidence type="ECO:0000256" key="2">
    <source>
        <dbReference type="ARBA" id="ARBA00022475"/>
    </source>
</evidence>
<protein>
    <recommendedName>
        <fullName evidence="10">G-protein coupled receptors family 1 profile domain-containing protein</fullName>
    </recommendedName>
</protein>
<feature type="transmembrane region" description="Helical" evidence="9">
    <location>
        <begin position="12"/>
        <end position="30"/>
    </location>
</feature>
<dbReference type="AlphaFoldDB" id="A0AA38HR28"/>
<dbReference type="PANTHER" id="PTHR24229">
    <property type="entry name" value="NEUROPEPTIDES RECEPTOR"/>
    <property type="match status" value="1"/>
</dbReference>
<dbReference type="Gene3D" id="1.20.1070.10">
    <property type="entry name" value="Rhodopsin 7-helix transmembrane proteins"/>
    <property type="match status" value="1"/>
</dbReference>
<reference evidence="11" key="1">
    <citation type="journal article" date="2023" name="G3 (Bethesda)">
        <title>Whole genome assemblies of Zophobas morio and Tenebrio molitor.</title>
        <authorList>
            <person name="Kaur S."/>
            <person name="Stinson S.A."/>
            <person name="diCenzo G.C."/>
        </authorList>
    </citation>
    <scope>NUCLEOTIDE SEQUENCE</scope>
    <source>
        <strain evidence="11">QUZm001</strain>
    </source>
</reference>
<proteinExistence type="predicted"/>
<evidence type="ECO:0000256" key="9">
    <source>
        <dbReference type="SAM" id="Phobius"/>
    </source>
</evidence>
<feature type="transmembrane region" description="Helical" evidence="9">
    <location>
        <begin position="202"/>
        <end position="224"/>
    </location>
</feature>
<evidence type="ECO:0000259" key="10">
    <source>
        <dbReference type="PROSITE" id="PS50262"/>
    </source>
</evidence>
<accession>A0AA38HR28</accession>
<evidence type="ECO:0000256" key="3">
    <source>
        <dbReference type="ARBA" id="ARBA00022692"/>
    </source>
</evidence>
<keyword evidence="6 9" id="KW-0472">Membrane</keyword>
<keyword evidence="8" id="KW-0807">Transducer</keyword>
<organism evidence="11 12">
    <name type="scientific">Zophobas morio</name>
    <dbReference type="NCBI Taxonomy" id="2755281"/>
    <lineage>
        <taxon>Eukaryota</taxon>
        <taxon>Metazoa</taxon>
        <taxon>Ecdysozoa</taxon>
        <taxon>Arthropoda</taxon>
        <taxon>Hexapoda</taxon>
        <taxon>Insecta</taxon>
        <taxon>Pterygota</taxon>
        <taxon>Neoptera</taxon>
        <taxon>Endopterygota</taxon>
        <taxon>Coleoptera</taxon>
        <taxon>Polyphaga</taxon>
        <taxon>Cucujiformia</taxon>
        <taxon>Tenebrionidae</taxon>
        <taxon>Zophobas</taxon>
    </lineage>
</organism>
<evidence type="ECO:0000256" key="6">
    <source>
        <dbReference type="ARBA" id="ARBA00023136"/>
    </source>
</evidence>
<evidence type="ECO:0000256" key="1">
    <source>
        <dbReference type="ARBA" id="ARBA00004651"/>
    </source>
</evidence>
<feature type="transmembrane region" description="Helical" evidence="9">
    <location>
        <begin position="63"/>
        <end position="86"/>
    </location>
</feature>
<feature type="transmembrane region" description="Helical" evidence="9">
    <location>
        <begin position="134"/>
        <end position="158"/>
    </location>
</feature>
<dbReference type="GO" id="GO:0043005">
    <property type="term" value="C:neuron projection"/>
    <property type="evidence" value="ECO:0007669"/>
    <property type="project" value="TreeGrafter"/>
</dbReference>
<evidence type="ECO:0000313" key="11">
    <source>
        <dbReference type="EMBL" id="KAJ3642370.1"/>
    </source>
</evidence>
<dbReference type="PROSITE" id="PS50262">
    <property type="entry name" value="G_PROTEIN_RECEP_F1_2"/>
    <property type="match status" value="1"/>
</dbReference>